<evidence type="ECO:0000256" key="1">
    <source>
        <dbReference type="ARBA" id="ARBA00004193"/>
    </source>
</evidence>
<dbReference type="Pfam" id="PF02608">
    <property type="entry name" value="Bmp"/>
    <property type="match status" value="1"/>
</dbReference>
<organism evidence="9 10">
    <name type="scientific">Aminipila luticellarii</name>
    <dbReference type="NCBI Taxonomy" id="2507160"/>
    <lineage>
        <taxon>Bacteria</taxon>
        <taxon>Bacillati</taxon>
        <taxon>Bacillota</taxon>
        <taxon>Clostridia</taxon>
        <taxon>Peptostreptococcales</taxon>
        <taxon>Anaerovoracaceae</taxon>
        <taxon>Aminipila</taxon>
    </lineage>
</organism>
<evidence type="ECO:0000256" key="3">
    <source>
        <dbReference type="ARBA" id="ARBA00022475"/>
    </source>
</evidence>
<feature type="chain" id="PRO_5038575823" evidence="7">
    <location>
        <begin position="20"/>
        <end position="368"/>
    </location>
</feature>
<reference evidence="9 10" key="1">
    <citation type="submission" date="2019-01" db="EMBL/GenBank/DDBJ databases">
        <title>Draft genomes of a novel of Aminipila strains.</title>
        <authorList>
            <person name="Ma S."/>
        </authorList>
    </citation>
    <scope>NUCLEOTIDE SEQUENCE [LARGE SCALE GENOMIC DNA]</scope>
    <source>
        <strain evidence="10">JN-39</strain>
    </source>
</reference>
<keyword evidence="6" id="KW-0449">Lipoprotein</keyword>
<comment type="subcellular location">
    <subcellularLocation>
        <location evidence="1">Cell membrane</location>
        <topology evidence="1">Lipid-anchor</topology>
    </subcellularLocation>
</comment>
<dbReference type="RefSeq" id="WP_128745254.1">
    <property type="nucleotide sequence ID" value="NZ_CP035281.1"/>
</dbReference>
<gene>
    <name evidence="9" type="ORF">EQM06_04855</name>
</gene>
<comment type="similarity">
    <text evidence="2">Belongs to the BMP lipoprotein family.</text>
</comment>
<keyword evidence="4 7" id="KW-0732">Signal</keyword>
<evidence type="ECO:0000256" key="6">
    <source>
        <dbReference type="ARBA" id="ARBA00023288"/>
    </source>
</evidence>
<evidence type="ECO:0000256" key="4">
    <source>
        <dbReference type="ARBA" id="ARBA00022729"/>
    </source>
</evidence>
<evidence type="ECO:0000256" key="7">
    <source>
        <dbReference type="SAM" id="SignalP"/>
    </source>
</evidence>
<dbReference type="InterPro" id="IPR050957">
    <property type="entry name" value="BMP_lipoprotein"/>
</dbReference>
<sequence length="368" mass="39130">MKKFLAIVLALVLVLGLVACGDKKEAAKDNTKETYEIAMITDVGEIDDKSFNQGTWEGIKAYAEKNNISHKYYKPTEQTEDAYLAAIQLAVKGGAKIVVTPGYLFEVPIYRAQEMYPEVHFVLIDGYPNDGTKDANGNTTAAPAKNSVGIKFAEEQSGYLAGYAAVIDGYTKLGFMGGMAVPAVVRYGYGFAQGADAAAKELGLAAGSIELKYNYTGGFDATPEVQTLASSWYSDGTEVIFGCGGKVGNAVMAAAESAKGKVIGVDVDQSSESDTVITSAMKGLAASVQSMLSDYYGDKFPGAQSLTLGAAEDGVQLPMDTSKFNTFTKDDYDAVYKQLASGEIKLQKDDVKSADQLGLSYVKVQVIK</sequence>
<dbReference type="Gene3D" id="3.40.50.2300">
    <property type="match status" value="2"/>
</dbReference>
<dbReference type="PANTHER" id="PTHR34296">
    <property type="entry name" value="TRANSCRIPTIONAL ACTIVATOR PROTEIN MED"/>
    <property type="match status" value="1"/>
</dbReference>
<proteinExistence type="inferred from homology"/>
<name>A0A410PUL2_9FIRM</name>
<keyword evidence="5" id="KW-0472">Membrane</keyword>
<dbReference type="PROSITE" id="PS51257">
    <property type="entry name" value="PROKAR_LIPOPROTEIN"/>
    <property type="match status" value="1"/>
</dbReference>
<dbReference type="OrthoDB" id="9769871at2"/>
<dbReference type="InterPro" id="IPR028082">
    <property type="entry name" value="Peripla_BP_I"/>
</dbReference>
<protein>
    <submittedName>
        <fullName evidence="9">BMP family ABC transporter substrate-binding protein</fullName>
    </submittedName>
</protein>
<dbReference type="AlphaFoldDB" id="A0A410PUL2"/>
<evidence type="ECO:0000256" key="2">
    <source>
        <dbReference type="ARBA" id="ARBA00008610"/>
    </source>
</evidence>
<evidence type="ECO:0000313" key="10">
    <source>
        <dbReference type="Proteomes" id="UP000287601"/>
    </source>
</evidence>
<dbReference type="Proteomes" id="UP000287601">
    <property type="component" value="Chromosome"/>
</dbReference>
<feature type="signal peptide" evidence="7">
    <location>
        <begin position="1"/>
        <end position="19"/>
    </location>
</feature>
<dbReference type="PANTHER" id="PTHR34296:SF2">
    <property type="entry name" value="ABC TRANSPORTER GUANOSINE-BINDING PROTEIN NUPN"/>
    <property type="match status" value="1"/>
</dbReference>
<dbReference type="InterPro" id="IPR003760">
    <property type="entry name" value="PnrA-like"/>
</dbReference>
<accession>A0A410PUL2</accession>
<dbReference type="KEGG" id="amij:EQM06_04855"/>
<feature type="domain" description="ABC transporter substrate-binding protein PnrA-like" evidence="8">
    <location>
        <begin position="38"/>
        <end position="332"/>
    </location>
</feature>
<dbReference type="SUPFAM" id="SSF53822">
    <property type="entry name" value="Periplasmic binding protein-like I"/>
    <property type="match status" value="1"/>
</dbReference>
<evidence type="ECO:0000259" key="8">
    <source>
        <dbReference type="Pfam" id="PF02608"/>
    </source>
</evidence>
<dbReference type="GO" id="GO:0005886">
    <property type="term" value="C:plasma membrane"/>
    <property type="evidence" value="ECO:0007669"/>
    <property type="project" value="UniProtKB-SubCell"/>
</dbReference>
<dbReference type="EMBL" id="CP035281">
    <property type="protein sequence ID" value="QAT42604.1"/>
    <property type="molecule type" value="Genomic_DNA"/>
</dbReference>
<dbReference type="CDD" id="cd06354">
    <property type="entry name" value="PBP1_PrnA-like"/>
    <property type="match status" value="1"/>
</dbReference>
<evidence type="ECO:0000313" key="9">
    <source>
        <dbReference type="EMBL" id="QAT42604.1"/>
    </source>
</evidence>
<keyword evidence="10" id="KW-1185">Reference proteome</keyword>
<evidence type="ECO:0000256" key="5">
    <source>
        <dbReference type="ARBA" id="ARBA00023136"/>
    </source>
</evidence>
<keyword evidence="3" id="KW-1003">Cell membrane</keyword>